<protein>
    <submittedName>
        <fullName evidence="2">DUF2273 domain-containing protein</fullName>
    </submittedName>
</protein>
<evidence type="ECO:0000313" key="2">
    <source>
        <dbReference type="EMBL" id="TFC98660.1"/>
    </source>
</evidence>
<dbReference type="EMBL" id="SOGJ01000019">
    <property type="protein sequence ID" value="TFC98660.1"/>
    <property type="molecule type" value="Genomic_DNA"/>
</dbReference>
<keyword evidence="3" id="KW-1185">Reference proteome</keyword>
<dbReference type="Proteomes" id="UP000298355">
    <property type="component" value="Unassembled WGS sequence"/>
</dbReference>
<feature type="transmembrane region" description="Helical" evidence="1">
    <location>
        <begin position="12"/>
        <end position="39"/>
    </location>
</feature>
<dbReference type="RefSeq" id="WP_134363073.1">
    <property type="nucleotide sequence ID" value="NZ_SOGJ01000019.1"/>
</dbReference>
<name>A0ABY2J1D6_9MICO</name>
<gene>
    <name evidence="2" type="ORF">E3O65_07215</name>
</gene>
<keyword evidence="1" id="KW-0472">Membrane</keyword>
<sequence length="64" mass="6653">MSTATKSGAVFGAVLALTWMVLGFWPFVFVAAAMVVGALGGRIMDGKLSVSNLVEAFRGKRSSS</sequence>
<evidence type="ECO:0000313" key="3">
    <source>
        <dbReference type="Proteomes" id="UP000298355"/>
    </source>
</evidence>
<dbReference type="InterPro" id="IPR018730">
    <property type="entry name" value="DUF2273"/>
</dbReference>
<dbReference type="Pfam" id="PF10031">
    <property type="entry name" value="DUF2273"/>
    <property type="match status" value="1"/>
</dbReference>
<proteinExistence type="predicted"/>
<evidence type="ECO:0000256" key="1">
    <source>
        <dbReference type="SAM" id="Phobius"/>
    </source>
</evidence>
<comment type="caution">
    <text evidence="2">The sequence shown here is derived from an EMBL/GenBank/DDBJ whole genome shotgun (WGS) entry which is preliminary data.</text>
</comment>
<organism evidence="2 3">
    <name type="scientific">Cryobacterium breve</name>
    <dbReference type="NCBI Taxonomy" id="1259258"/>
    <lineage>
        <taxon>Bacteria</taxon>
        <taxon>Bacillati</taxon>
        <taxon>Actinomycetota</taxon>
        <taxon>Actinomycetes</taxon>
        <taxon>Micrococcales</taxon>
        <taxon>Microbacteriaceae</taxon>
        <taxon>Cryobacterium</taxon>
    </lineage>
</organism>
<reference evidence="2 3" key="1">
    <citation type="submission" date="2019-03" db="EMBL/GenBank/DDBJ databases">
        <title>Genomics of glacier-inhabiting Cryobacterium strains.</title>
        <authorList>
            <person name="Liu Q."/>
            <person name="Xin Y.-H."/>
        </authorList>
    </citation>
    <scope>NUCLEOTIDE SEQUENCE [LARGE SCALE GENOMIC DNA]</scope>
    <source>
        <strain evidence="2 3">TMT4-23</strain>
    </source>
</reference>
<keyword evidence="1" id="KW-1133">Transmembrane helix</keyword>
<accession>A0ABY2J1D6</accession>
<keyword evidence="1" id="KW-0812">Transmembrane</keyword>